<dbReference type="SUPFAM" id="SSF52467">
    <property type="entry name" value="DHS-like NAD/FAD-binding domain"/>
    <property type="match status" value="1"/>
</dbReference>
<dbReference type="CDD" id="cd00568">
    <property type="entry name" value="TPP_enzymes"/>
    <property type="match status" value="1"/>
</dbReference>
<dbReference type="Pfam" id="PF00205">
    <property type="entry name" value="TPP_enzyme_M"/>
    <property type="match status" value="1"/>
</dbReference>
<proteinExistence type="inferred from homology"/>
<evidence type="ECO:0000313" key="8">
    <source>
        <dbReference type="EMBL" id="MEB8337846.1"/>
    </source>
</evidence>
<dbReference type="RefSeq" id="WP_326015535.1">
    <property type="nucleotide sequence ID" value="NZ_JAOZYC010000075.1"/>
</dbReference>
<dbReference type="InterPro" id="IPR012001">
    <property type="entry name" value="Thiamin_PyroP_enz_TPP-bd_dom"/>
</dbReference>
<dbReference type="PANTHER" id="PTHR18968">
    <property type="entry name" value="THIAMINE PYROPHOSPHATE ENZYMES"/>
    <property type="match status" value="1"/>
</dbReference>
<evidence type="ECO:0000256" key="3">
    <source>
        <dbReference type="ARBA" id="ARBA00023052"/>
    </source>
</evidence>
<evidence type="ECO:0000256" key="1">
    <source>
        <dbReference type="ARBA" id="ARBA00001964"/>
    </source>
</evidence>
<evidence type="ECO:0000313" key="9">
    <source>
        <dbReference type="Proteomes" id="UP001354931"/>
    </source>
</evidence>
<dbReference type="Pfam" id="PF02776">
    <property type="entry name" value="TPP_enzyme_N"/>
    <property type="match status" value="1"/>
</dbReference>
<dbReference type="InterPro" id="IPR045229">
    <property type="entry name" value="TPP_enz"/>
</dbReference>
<feature type="domain" description="Thiamine pyrophosphate enzyme TPP-binding" evidence="6">
    <location>
        <begin position="387"/>
        <end position="532"/>
    </location>
</feature>
<evidence type="ECO:0000256" key="4">
    <source>
        <dbReference type="RuleBase" id="RU362132"/>
    </source>
</evidence>
<comment type="cofactor">
    <cofactor evidence="1">
        <name>thiamine diphosphate</name>
        <dbReference type="ChEBI" id="CHEBI:58937"/>
    </cofactor>
</comment>
<protein>
    <submittedName>
        <fullName evidence="8">Thiamine pyrophosphate-binding protein</fullName>
    </submittedName>
</protein>
<evidence type="ECO:0000259" key="6">
    <source>
        <dbReference type="Pfam" id="PF02775"/>
    </source>
</evidence>
<feature type="domain" description="Thiamine pyrophosphate enzyme N-terminal TPP-binding" evidence="7">
    <location>
        <begin position="3"/>
        <end position="110"/>
    </location>
</feature>
<evidence type="ECO:0000259" key="5">
    <source>
        <dbReference type="Pfam" id="PF00205"/>
    </source>
</evidence>
<dbReference type="SUPFAM" id="SSF52518">
    <property type="entry name" value="Thiamin diphosphate-binding fold (THDP-binding)"/>
    <property type="match status" value="2"/>
</dbReference>
<comment type="caution">
    <text evidence="8">The sequence shown here is derived from an EMBL/GenBank/DDBJ whole genome shotgun (WGS) entry which is preliminary data.</text>
</comment>
<dbReference type="Gene3D" id="3.40.50.1220">
    <property type="entry name" value="TPP-binding domain"/>
    <property type="match status" value="1"/>
</dbReference>
<dbReference type="InterPro" id="IPR029061">
    <property type="entry name" value="THDP-binding"/>
</dbReference>
<keyword evidence="9" id="KW-1185">Reference proteome</keyword>
<comment type="similarity">
    <text evidence="2 4">Belongs to the TPP enzyme family.</text>
</comment>
<dbReference type="Gene3D" id="3.40.50.970">
    <property type="match status" value="2"/>
</dbReference>
<dbReference type="InterPro" id="IPR011766">
    <property type="entry name" value="TPP_enzyme_TPP-bd"/>
</dbReference>
<keyword evidence="3 4" id="KW-0786">Thiamine pyrophosphate</keyword>
<evidence type="ECO:0000259" key="7">
    <source>
        <dbReference type="Pfam" id="PF02776"/>
    </source>
</evidence>
<accession>A0ABU6F4K0</accession>
<reference evidence="8 9" key="1">
    <citation type="submission" date="2022-10" db="EMBL/GenBank/DDBJ databases">
        <authorList>
            <person name="Xie J."/>
            <person name="Shen N."/>
        </authorList>
    </citation>
    <scope>NUCLEOTIDE SEQUENCE [LARGE SCALE GENOMIC DNA]</scope>
    <source>
        <strain evidence="8 9">YIM65594</strain>
    </source>
</reference>
<dbReference type="InterPro" id="IPR012000">
    <property type="entry name" value="Thiamin_PyroP_enz_cen_dom"/>
</dbReference>
<feature type="domain" description="Thiamine pyrophosphate enzyme central" evidence="5">
    <location>
        <begin position="185"/>
        <end position="319"/>
    </location>
</feature>
<sequence length="550" mass="57587">MLVREAIGRELHRLGVRTAFGVVGSGNFHVTGALVAAGARFVAARHEGGAAVMADAHARTSGEVTVLTVHQGCGYTNSLTGVAEAAKSRTPLLVVTAEATERTSNFHVDQPALAEGVGAVSARVRSARTALDDVTRAFRLCAEERRTVVLNVPIDVQDEAVPEDAVVPRRRPAPGLPRPAAADAEDFAELLRRAQRPVFVAGRGARSGAAGEAIAALAERSGALLATSAVARGLFNGRPGEEWCLDVAGGFSTPLAAELISGADLIVGWGCALNMWTMRHGSLISDTAKVVQVDVDRDALGRTRDIDLGLWGGVTETAHEVTALLADGPGASGYRTPDVAKRLAVEGSWTQVPFEDGTGGGRIDPRTLTRALNGMLPAERTVAVDSGNFMGYPSMYLDVPDQYGLCFTQAFQSIGLGLSTAIGAALARPERLPVAACGDGGFLMGVSELETAVRLGLPLLVVVYNDAMYGAEVHHFGHPAEAADLSTVTFPDTDIAALARGHGCAALTVTGPKDLAPLTEWLAAPDRPMVIDAKTTRDEGSWWLQEAFGH</sequence>
<dbReference type="Pfam" id="PF02775">
    <property type="entry name" value="TPP_enzyme_C"/>
    <property type="match status" value="1"/>
</dbReference>
<dbReference type="PANTHER" id="PTHR18968:SF166">
    <property type="entry name" value="2-HYDROXYACYL-COA LYASE 2"/>
    <property type="match status" value="1"/>
</dbReference>
<name>A0ABU6F4K0_9ACTN</name>
<dbReference type="Proteomes" id="UP001354931">
    <property type="component" value="Unassembled WGS sequence"/>
</dbReference>
<gene>
    <name evidence="8" type="ORF">OKJ99_10035</name>
</gene>
<dbReference type="EMBL" id="JAOZYC010000075">
    <property type="protein sequence ID" value="MEB8337846.1"/>
    <property type="molecule type" value="Genomic_DNA"/>
</dbReference>
<organism evidence="8 9">
    <name type="scientific">Streptomyces endophyticus</name>
    <dbReference type="NCBI Taxonomy" id="714166"/>
    <lineage>
        <taxon>Bacteria</taxon>
        <taxon>Bacillati</taxon>
        <taxon>Actinomycetota</taxon>
        <taxon>Actinomycetes</taxon>
        <taxon>Kitasatosporales</taxon>
        <taxon>Streptomycetaceae</taxon>
        <taxon>Streptomyces</taxon>
    </lineage>
</organism>
<dbReference type="InterPro" id="IPR029035">
    <property type="entry name" value="DHS-like_NAD/FAD-binding_dom"/>
</dbReference>
<dbReference type="CDD" id="cd07035">
    <property type="entry name" value="TPP_PYR_POX_like"/>
    <property type="match status" value="1"/>
</dbReference>
<evidence type="ECO:0000256" key="2">
    <source>
        <dbReference type="ARBA" id="ARBA00007812"/>
    </source>
</evidence>